<reference evidence="4" key="3">
    <citation type="submission" date="2023-05" db="EMBL/GenBank/DDBJ databases">
        <authorList>
            <person name="Smith C.H."/>
        </authorList>
    </citation>
    <scope>NUCLEOTIDE SEQUENCE</scope>
    <source>
        <strain evidence="4">CHS0354</strain>
        <tissue evidence="4">Mantle</tissue>
    </source>
</reference>
<dbReference type="PANTHER" id="PTHR11360:SF306">
    <property type="entry name" value="RE01051P"/>
    <property type="match status" value="1"/>
</dbReference>
<dbReference type="InterPro" id="IPR036259">
    <property type="entry name" value="MFS_trans_sf"/>
</dbReference>
<keyword evidence="5" id="KW-1185">Reference proteome</keyword>
<feature type="transmembrane region" description="Helical" evidence="2">
    <location>
        <begin position="462"/>
        <end position="479"/>
    </location>
</feature>
<dbReference type="GO" id="GO:0016020">
    <property type="term" value="C:membrane"/>
    <property type="evidence" value="ECO:0007669"/>
    <property type="project" value="UniProtKB-SubCell"/>
</dbReference>
<feature type="transmembrane region" description="Helical" evidence="2">
    <location>
        <begin position="227"/>
        <end position="248"/>
    </location>
</feature>
<dbReference type="InterPro" id="IPR050327">
    <property type="entry name" value="Proton-linked_MCT"/>
</dbReference>
<dbReference type="SUPFAM" id="SSF103473">
    <property type="entry name" value="MFS general substrate transporter"/>
    <property type="match status" value="1"/>
</dbReference>
<dbReference type="Gene3D" id="1.20.1250.20">
    <property type="entry name" value="MFS general substrate transporter like domains"/>
    <property type="match status" value="1"/>
</dbReference>
<dbReference type="Proteomes" id="UP001195483">
    <property type="component" value="Unassembled WGS sequence"/>
</dbReference>
<dbReference type="PROSITE" id="PS50850">
    <property type="entry name" value="MFS"/>
    <property type="match status" value="1"/>
</dbReference>
<comment type="caution">
    <text evidence="4">The sequence shown here is derived from an EMBL/GenBank/DDBJ whole genome shotgun (WGS) entry which is preliminary data.</text>
</comment>
<feature type="transmembrane region" description="Helical" evidence="2">
    <location>
        <begin position="98"/>
        <end position="116"/>
    </location>
</feature>
<name>A0AAE0W3T7_9BIVA</name>
<evidence type="ECO:0000313" key="5">
    <source>
        <dbReference type="Proteomes" id="UP001195483"/>
    </source>
</evidence>
<keyword evidence="2" id="KW-0812">Transmembrane</keyword>
<protein>
    <recommendedName>
        <fullName evidence="3">Major facilitator superfamily (MFS) profile domain-containing protein</fullName>
    </recommendedName>
</protein>
<evidence type="ECO:0000256" key="1">
    <source>
        <dbReference type="ARBA" id="ARBA00004141"/>
    </source>
</evidence>
<dbReference type="EMBL" id="JAEAOA010000772">
    <property type="protein sequence ID" value="KAK3599250.1"/>
    <property type="molecule type" value="Genomic_DNA"/>
</dbReference>
<dbReference type="Pfam" id="PF07690">
    <property type="entry name" value="MFS_1"/>
    <property type="match status" value="1"/>
</dbReference>
<evidence type="ECO:0000259" key="3">
    <source>
        <dbReference type="PROSITE" id="PS50850"/>
    </source>
</evidence>
<evidence type="ECO:0000256" key="2">
    <source>
        <dbReference type="SAM" id="Phobius"/>
    </source>
</evidence>
<comment type="subcellular location">
    <subcellularLocation>
        <location evidence="1">Membrane</location>
        <topology evidence="1">Multi-pass membrane protein</topology>
    </subcellularLocation>
</comment>
<dbReference type="PANTHER" id="PTHR11360">
    <property type="entry name" value="MONOCARBOXYLATE TRANSPORTER"/>
    <property type="match status" value="1"/>
</dbReference>
<feature type="transmembrane region" description="Helical" evidence="2">
    <location>
        <begin position="136"/>
        <end position="155"/>
    </location>
</feature>
<dbReference type="CDD" id="cd17352">
    <property type="entry name" value="MFS_MCT_SLC16"/>
    <property type="match status" value="1"/>
</dbReference>
<gene>
    <name evidence="4" type="ORF">CHS0354_012860</name>
</gene>
<organism evidence="4 5">
    <name type="scientific">Potamilus streckersoni</name>
    <dbReference type="NCBI Taxonomy" id="2493646"/>
    <lineage>
        <taxon>Eukaryota</taxon>
        <taxon>Metazoa</taxon>
        <taxon>Spiralia</taxon>
        <taxon>Lophotrochozoa</taxon>
        <taxon>Mollusca</taxon>
        <taxon>Bivalvia</taxon>
        <taxon>Autobranchia</taxon>
        <taxon>Heteroconchia</taxon>
        <taxon>Palaeoheterodonta</taxon>
        <taxon>Unionida</taxon>
        <taxon>Unionoidea</taxon>
        <taxon>Unionidae</taxon>
        <taxon>Ambleminae</taxon>
        <taxon>Lampsilini</taxon>
        <taxon>Potamilus</taxon>
    </lineage>
</organism>
<dbReference type="AlphaFoldDB" id="A0AAE0W3T7"/>
<dbReference type="InterPro" id="IPR020846">
    <property type="entry name" value="MFS_dom"/>
</dbReference>
<feature type="transmembrane region" description="Helical" evidence="2">
    <location>
        <begin position="167"/>
        <end position="187"/>
    </location>
</feature>
<feature type="domain" description="Major facilitator superfamily (MFS) profile" evidence="3">
    <location>
        <begin position="98"/>
        <end position="577"/>
    </location>
</feature>
<keyword evidence="2" id="KW-0472">Membrane</keyword>
<feature type="transmembrane region" description="Helical" evidence="2">
    <location>
        <begin position="193"/>
        <end position="215"/>
    </location>
</feature>
<reference evidence="4" key="1">
    <citation type="journal article" date="2021" name="Genome Biol. Evol.">
        <title>A High-Quality Reference Genome for a Parasitic Bivalve with Doubly Uniparental Inheritance (Bivalvia: Unionida).</title>
        <authorList>
            <person name="Smith C.H."/>
        </authorList>
    </citation>
    <scope>NUCLEOTIDE SEQUENCE</scope>
    <source>
        <strain evidence="4">CHS0354</strain>
    </source>
</reference>
<sequence>MEGNNCECSNDVITVTVTDRTDKRNAKETSEANFSDKNVVTIPTEGSKDRILIEDKEPLERKDSLKFTTSENNGGKVLTIANATEEDPNKPSPPDGGWGWFVVLGSALIHILLGGFERSSGVLFLELRDRFGQSASATAWVSAIFSTCRLMMGPLASAMCHRFTIRFVVFVGSLLFALGVLITGYAPSLTVVYILYGLLGGFGSSFIYAPSLIIVSQYFNKKRGLAVGLSAAGVGLGTFLLPPLFGVLFDHYGFQGACLILSGITLNAVIAAFLFRPVPVRSSGSQARKEQKNGNSHAEQEHLLQTVQPEFCVNSAKPESCCIKPMTPENETDIPVIFRNGGNVKSNEGNLHSIRQKSRLAKTIQFAKTFIAINNLEPQKKKPFLELSLLKNVRFLSLCIAIALFTMAFNVAFVFLPPLIKERGMTELEAAYIVSIAGAMDAVGRILSGFILDLKNMKKYRLLIYNGIMFVVGTVSLLVPSISTFPGFALICAFYGLLIGAYVSQKSIIIIDILGVDKLTSSFGLLLWFQGVGTLIGPPISGFLKDFFGIYDGAFYLGGVGMLLGAAILLAGNVWKICSDTRSKNTETEIIVTT</sequence>
<evidence type="ECO:0000313" key="4">
    <source>
        <dbReference type="EMBL" id="KAK3599250.1"/>
    </source>
</evidence>
<feature type="transmembrane region" description="Helical" evidence="2">
    <location>
        <begin position="395"/>
        <end position="418"/>
    </location>
</feature>
<feature type="transmembrane region" description="Helical" evidence="2">
    <location>
        <begin position="553"/>
        <end position="575"/>
    </location>
</feature>
<feature type="transmembrane region" description="Helical" evidence="2">
    <location>
        <begin position="430"/>
        <end position="450"/>
    </location>
</feature>
<accession>A0AAE0W3T7</accession>
<keyword evidence="2" id="KW-1133">Transmembrane helix</keyword>
<dbReference type="InterPro" id="IPR011701">
    <property type="entry name" value="MFS"/>
</dbReference>
<feature type="transmembrane region" description="Helical" evidence="2">
    <location>
        <begin position="485"/>
        <end position="503"/>
    </location>
</feature>
<feature type="transmembrane region" description="Helical" evidence="2">
    <location>
        <begin position="523"/>
        <end position="541"/>
    </location>
</feature>
<feature type="transmembrane region" description="Helical" evidence="2">
    <location>
        <begin position="254"/>
        <end position="275"/>
    </location>
</feature>
<proteinExistence type="predicted"/>
<reference evidence="4" key="2">
    <citation type="journal article" date="2021" name="Genome Biol. Evol.">
        <title>Developing a high-quality reference genome for a parasitic bivalve with doubly uniparental inheritance (Bivalvia: Unionida).</title>
        <authorList>
            <person name="Smith C.H."/>
        </authorList>
    </citation>
    <scope>NUCLEOTIDE SEQUENCE</scope>
    <source>
        <strain evidence="4">CHS0354</strain>
        <tissue evidence="4">Mantle</tissue>
    </source>
</reference>
<dbReference type="GO" id="GO:0008028">
    <property type="term" value="F:monocarboxylic acid transmembrane transporter activity"/>
    <property type="evidence" value="ECO:0007669"/>
    <property type="project" value="TreeGrafter"/>
</dbReference>